<dbReference type="InterPro" id="IPR013766">
    <property type="entry name" value="Thioredoxin_domain"/>
</dbReference>
<dbReference type="InterPro" id="IPR017937">
    <property type="entry name" value="Thioredoxin_CS"/>
</dbReference>
<evidence type="ECO:0000259" key="4">
    <source>
        <dbReference type="PROSITE" id="PS51352"/>
    </source>
</evidence>
<dbReference type="PROSITE" id="PS51352">
    <property type="entry name" value="THIOREDOXIN_2"/>
    <property type="match status" value="1"/>
</dbReference>
<dbReference type="SUPFAM" id="SSF52833">
    <property type="entry name" value="Thioredoxin-like"/>
    <property type="match status" value="1"/>
</dbReference>
<comment type="subcellular location">
    <subcellularLocation>
        <location evidence="1">Cell envelope</location>
    </subcellularLocation>
</comment>
<dbReference type="GO" id="GO:0030313">
    <property type="term" value="C:cell envelope"/>
    <property type="evidence" value="ECO:0007669"/>
    <property type="project" value="UniProtKB-SubCell"/>
</dbReference>
<gene>
    <name evidence="5" type="ORF">EHS89_15375</name>
</gene>
<accession>A0A3P1SLF3</accession>
<name>A0A3P1SLF3_9GAMM</name>
<dbReference type="Pfam" id="PF08534">
    <property type="entry name" value="Redoxin"/>
    <property type="match status" value="1"/>
</dbReference>
<dbReference type="Proteomes" id="UP000267535">
    <property type="component" value="Unassembled WGS sequence"/>
</dbReference>
<keyword evidence="3" id="KW-0676">Redox-active center</keyword>
<dbReference type="GO" id="GO:0017004">
    <property type="term" value="P:cytochrome complex assembly"/>
    <property type="evidence" value="ECO:0007669"/>
    <property type="project" value="UniProtKB-KW"/>
</dbReference>
<dbReference type="AlphaFoldDB" id="A0A3P1SLF3"/>
<sequence length="181" mass="20508">MSANRFIITLGNYFFVLLIFSIATTPLLVQADESFYDQVQVVDREGKPSDLNKYQGKVVLLNFWASWCPPCVKEMPSMQRLQDNFDAEEFQVIAVNMGQSLTTVDSFLLEQDFSFDLPVYLDEPGRSFITLKVQGMPSSFLIGSDGQLIETIVGAREWDHPDNIKGLRQLIAEQSDIKTDL</sequence>
<evidence type="ECO:0000256" key="1">
    <source>
        <dbReference type="ARBA" id="ARBA00004196"/>
    </source>
</evidence>
<evidence type="ECO:0000313" key="5">
    <source>
        <dbReference type="EMBL" id="RRC97956.1"/>
    </source>
</evidence>
<organism evidence="5 6">
    <name type="scientific">Amphritea balenae</name>
    <dbReference type="NCBI Taxonomy" id="452629"/>
    <lineage>
        <taxon>Bacteria</taxon>
        <taxon>Pseudomonadati</taxon>
        <taxon>Pseudomonadota</taxon>
        <taxon>Gammaproteobacteria</taxon>
        <taxon>Oceanospirillales</taxon>
        <taxon>Oceanospirillaceae</taxon>
        <taxon>Amphritea</taxon>
    </lineage>
</organism>
<proteinExistence type="predicted"/>
<keyword evidence="2" id="KW-0201">Cytochrome c-type biogenesis</keyword>
<protein>
    <submittedName>
        <fullName evidence="5">TlpA family protein disulfide reductase</fullName>
    </submittedName>
</protein>
<evidence type="ECO:0000256" key="3">
    <source>
        <dbReference type="ARBA" id="ARBA00023284"/>
    </source>
</evidence>
<dbReference type="RefSeq" id="WP_124927050.1">
    <property type="nucleotide sequence ID" value="NZ_BMOH01000008.1"/>
</dbReference>
<dbReference type="InterPro" id="IPR050553">
    <property type="entry name" value="Thioredoxin_ResA/DsbE_sf"/>
</dbReference>
<dbReference type="GO" id="GO:0015036">
    <property type="term" value="F:disulfide oxidoreductase activity"/>
    <property type="evidence" value="ECO:0007669"/>
    <property type="project" value="UniProtKB-ARBA"/>
</dbReference>
<dbReference type="CDD" id="cd02966">
    <property type="entry name" value="TlpA_like_family"/>
    <property type="match status" value="1"/>
</dbReference>
<keyword evidence="6" id="KW-1185">Reference proteome</keyword>
<evidence type="ECO:0000256" key="2">
    <source>
        <dbReference type="ARBA" id="ARBA00022748"/>
    </source>
</evidence>
<dbReference type="EMBL" id="RQXV01000009">
    <property type="protein sequence ID" value="RRC97956.1"/>
    <property type="molecule type" value="Genomic_DNA"/>
</dbReference>
<dbReference type="PROSITE" id="PS00194">
    <property type="entry name" value="THIOREDOXIN_1"/>
    <property type="match status" value="1"/>
</dbReference>
<dbReference type="PANTHER" id="PTHR42852:SF13">
    <property type="entry name" value="PROTEIN DIPZ"/>
    <property type="match status" value="1"/>
</dbReference>
<feature type="domain" description="Thioredoxin" evidence="4">
    <location>
        <begin position="29"/>
        <end position="176"/>
    </location>
</feature>
<comment type="caution">
    <text evidence="5">The sequence shown here is derived from an EMBL/GenBank/DDBJ whole genome shotgun (WGS) entry which is preliminary data.</text>
</comment>
<dbReference type="OrthoDB" id="9799347at2"/>
<dbReference type="InterPro" id="IPR013740">
    <property type="entry name" value="Redoxin"/>
</dbReference>
<evidence type="ECO:0000313" key="6">
    <source>
        <dbReference type="Proteomes" id="UP000267535"/>
    </source>
</evidence>
<dbReference type="Gene3D" id="3.40.30.10">
    <property type="entry name" value="Glutaredoxin"/>
    <property type="match status" value="1"/>
</dbReference>
<dbReference type="InterPro" id="IPR036249">
    <property type="entry name" value="Thioredoxin-like_sf"/>
</dbReference>
<dbReference type="PANTHER" id="PTHR42852">
    <property type="entry name" value="THIOL:DISULFIDE INTERCHANGE PROTEIN DSBE"/>
    <property type="match status" value="1"/>
</dbReference>
<reference evidence="5 6" key="1">
    <citation type="submission" date="2018-11" db="EMBL/GenBank/DDBJ databases">
        <title>The draft genome sequence of Amphritea balenae JAMM 1525T.</title>
        <authorList>
            <person name="Fang Z."/>
            <person name="Zhang Y."/>
            <person name="Han X."/>
        </authorList>
    </citation>
    <scope>NUCLEOTIDE SEQUENCE [LARGE SCALE GENOMIC DNA]</scope>
    <source>
        <strain evidence="5 6">JAMM 1525</strain>
    </source>
</reference>